<dbReference type="Gramene" id="TraesRN4A0100926500.1">
    <property type="protein sequence ID" value="TraesRN4A0100926500.1"/>
    <property type="gene ID" value="TraesRN4A0100926500"/>
</dbReference>
<dbReference type="PaxDb" id="4565-Traes_4AL_22D34B3B5.1"/>
<dbReference type="Gramene" id="TraesROB_scaffold_064396_01G000200.1">
    <property type="protein sequence ID" value="TraesROB_scaffold_064396_01G000200.1"/>
    <property type="gene ID" value="TraesROB_scaffold_064396_01G000200"/>
</dbReference>
<dbReference type="Gene3D" id="2.40.330.10">
    <property type="entry name" value="DNA-binding pseudobarrel domain"/>
    <property type="match status" value="3"/>
</dbReference>
<dbReference type="InterPro" id="IPR003340">
    <property type="entry name" value="B3_DNA-bd"/>
</dbReference>
<reference evidence="8" key="1">
    <citation type="submission" date="2018-08" db="EMBL/GenBank/DDBJ databases">
        <authorList>
            <person name="Rossello M."/>
        </authorList>
    </citation>
    <scope>NUCLEOTIDE SEQUENCE [LARGE SCALE GENOMIC DNA]</scope>
    <source>
        <strain evidence="8">cv. Chinese Spring</strain>
    </source>
</reference>
<dbReference type="Pfam" id="PF02362">
    <property type="entry name" value="B3"/>
    <property type="match status" value="1"/>
</dbReference>
<feature type="compositionally biased region" description="Basic and acidic residues" evidence="6">
    <location>
        <begin position="381"/>
        <end position="390"/>
    </location>
</feature>
<dbReference type="SMART" id="SM01019">
    <property type="entry name" value="B3"/>
    <property type="match status" value="2"/>
</dbReference>
<evidence type="ECO:0000256" key="4">
    <source>
        <dbReference type="ARBA" id="ARBA00023163"/>
    </source>
</evidence>
<evidence type="ECO:0000256" key="2">
    <source>
        <dbReference type="ARBA" id="ARBA00023015"/>
    </source>
</evidence>
<keyword evidence="4" id="KW-0804">Transcription</keyword>
<reference evidence="8" key="2">
    <citation type="submission" date="2018-10" db="UniProtKB">
        <authorList>
            <consortium name="EnsemblPlants"/>
        </authorList>
    </citation>
    <scope>IDENTIFICATION</scope>
</reference>
<evidence type="ECO:0000259" key="7">
    <source>
        <dbReference type="PROSITE" id="PS50863"/>
    </source>
</evidence>
<dbReference type="Gramene" id="TraesPARA_EIv1.0_1219940.1">
    <property type="protein sequence ID" value="TraesPARA_EIv1.0_1219940.1.CDS"/>
    <property type="gene ID" value="TraesPARA_EIv1.0_1219940"/>
</dbReference>
<dbReference type="Gramene" id="TraesARI4A03G02208200.1">
    <property type="protein sequence ID" value="TraesARI4A03G02208200.1"/>
    <property type="gene ID" value="TraesARI4A03G02208200"/>
</dbReference>
<evidence type="ECO:0000256" key="6">
    <source>
        <dbReference type="SAM" id="MobiDB-lite"/>
    </source>
</evidence>
<comment type="subcellular location">
    <subcellularLocation>
        <location evidence="1">Nucleus</location>
    </subcellularLocation>
</comment>
<dbReference type="KEGG" id="taes:123087804"/>
<evidence type="ECO:0000256" key="3">
    <source>
        <dbReference type="ARBA" id="ARBA00023125"/>
    </source>
</evidence>
<accession>A0A3B6I313</accession>
<dbReference type="PANTHER" id="PTHR31391:SF121">
    <property type="entry name" value="B3 DOMAIN-CONTAINING PROTEIN OS08G0325100-RELATED"/>
    <property type="match status" value="1"/>
</dbReference>
<feature type="domain" description="TF-B3" evidence="7">
    <location>
        <begin position="33"/>
        <end position="127"/>
    </location>
</feature>
<dbReference type="CDD" id="cd10017">
    <property type="entry name" value="B3_DNA"/>
    <property type="match status" value="2"/>
</dbReference>
<dbReference type="Proteomes" id="UP000019116">
    <property type="component" value="Chromosome 4A"/>
</dbReference>
<feature type="region of interest" description="Disordered" evidence="6">
    <location>
        <begin position="318"/>
        <end position="412"/>
    </location>
</feature>
<proteinExistence type="predicted"/>
<dbReference type="Gramene" id="TraesSYM4A03G02197380.1">
    <property type="protein sequence ID" value="TraesSYM4A03G02197380.1"/>
    <property type="gene ID" value="TraesSYM4A03G02197380"/>
</dbReference>
<dbReference type="Gramene" id="TraesNOR4A03G02192010.1">
    <property type="protein sequence ID" value="TraesNOR4A03G02192010.1"/>
    <property type="gene ID" value="TraesNOR4A03G02192010"/>
</dbReference>
<gene>
    <name evidence="8" type="primary">LOC123087804</name>
</gene>
<keyword evidence="9" id="KW-1185">Reference proteome</keyword>
<dbReference type="GO" id="GO:0003677">
    <property type="term" value="F:DNA binding"/>
    <property type="evidence" value="ECO:0007669"/>
    <property type="project" value="UniProtKB-KW"/>
</dbReference>
<dbReference type="EnsemblPlants" id="TraesCS4A02G363200.1">
    <property type="protein sequence ID" value="TraesCS4A02G363200.1"/>
    <property type="gene ID" value="TraesCS4A02G363200"/>
</dbReference>
<organism evidence="8">
    <name type="scientific">Triticum aestivum</name>
    <name type="common">Wheat</name>
    <dbReference type="NCBI Taxonomy" id="4565"/>
    <lineage>
        <taxon>Eukaryota</taxon>
        <taxon>Viridiplantae</taxon>
        <taxon>Streptophyta</taxon>
        <taxon>Embryophyta</taxon>
        <taxon>Tracheophyta</taxon>
        <taxon>Spermatophyta</taxon>
        <taxon>Magnoliopsida</taxon>
        <taxon>Liliopsida</taxon>
        <taxon>Poales</taxon>
        <taxon>Poaceae</taxon>
        <taxon>BOP clade</taxon>
        <taxon>Pooideae</taxon>
        <taxon>Triticodae</taxon>
        <taxon>Triticeae</taxon>
        <taxon>Triticinae</taxon>
        <taxon>Triticum</taxon>
    </lineage>
</organism>
<evidence type="ECO:0000256" key="1">
    <source>
        <dbReference type="ARBA" id="ARBA00004123"/>
    </source>
</evidence>
<dbReference type="PANTHER" id="PTHR31391">
    <property type="entry name" value="B3 DOMAIN-CONTAINING PROTEIN OS11G0197600-RELATED"/>
    <property type="match status" value="1"/>
</dbReference>
<keyword evidence="5" id="KW-0539">Nucleus</keyword>
<evidence type="ECO:0000313" key="9">
    <source>
        <dbReference type="Proteomes" id="UP000019116"/>
    </source>
</evidence>
<keyword evidence="2" id="KW-0805">Transcription regulation</keyword>
<dbReference type="OrthoDB" id="671860at2759"/>
<evidence type="ECO:0000256" key="5">
    <source>
        <dbReference type="ARBA" id="ARBA00023242"/>
    </source>
</evidence>
<dbReference type="SUPFAM" id="SSF101936">
    <property type="entry name" value="DNA-binding pseudobarrel domain"/>
    <property type="match status" value="3"/>
</dbReference>
<dbReference type="SMR" id="A0A3B6I313"/>
<dbReference type="InterPro" id="IPR015300">
    <property type="entry name" value="DNA-bd_pseudobarrel_sf"/>
</dbReference>
<name>A0A3B6I313_WHEAT</name>
<dbReference type="STRING" id="4565.A0A3B6I313"/>
<keyword evidence="3" id="KW-0238">DNA-binding</keyword>
<sequence>MDTDEFFNPGCAGTAGDGCDCGDCEERRHDHGRTKHFVLFASDNKDFLCIPWEVTRQLRNMIAHSEPIKLETPDGHVYSVEFVKFGLITLTTGWRHFVDANHIRQGDPITFVYCGRSTFKVHFKGTSSGHKNSLPSSQQPPNIFRAKPPRDHHVLNEQVVPDPAHVRTSTDFGYTMFPGTCLTKAQEKKVLELADSSMRSEIPLHVAAMNKRNANEDYYVYIPLGLLDNFEEGITATTIQLEAHGNGMVYFVAASKQRDDQIILESELSHFVASLRIQDNDLLVFRSMRKDRLEVFVLDPIGCEKTCFAMGNSSNAREVREDPVEIVDPPQHTVIDLSSDDDEVVEKGTATSRGKQRPLRGYRAEAQKMASTSSRRTKSGHKADKSKKASLEAPMSNKPYISTSGTKLTRRQEEKVEEKVQAIGSEFPVFVKVMNERDVWSPKRLSFSLEYASACRLPLEQTHVILGLEGSNMKWSSRMVAQKHKDVRHISSFWKDLVLLAGMKVGDICLVELADRSSESLTMTVHLIRKL</sequence>
<dbReference type="Gramene" id="TraesCS4A03G0896400.1">
    <property type="protein sequence ID" value="TraesCS4A03G0896400.1.CDS"/>
    <property type="gene ID" value="TraesCS4A03G0896400"/>
</dbReference>
<dbReference type="PROSITE" id="PS50863">
    <property type="entry name" value="B3"/>
    <property type="match status" value="1"/>
</dbReference>
<protein>
    <recommendedName>
        <fullName evidence="7">TF-B3 domain-containing protein</fullName>
    </recommendedName>
</protein>
<dbReference type="GO" id="GO:0005634">
    <property type="term" value="C:nucleus"/>
    <property type="evidence" value="ECO:0007669"/>
    <property type="project" value="UniProtKB-SubCell"/>
</dbReference>
<dbReference type="RefSeq" id="XP_044365850.1">
    <property type="nucleotide sequence ID" value="XM_044509915.1"/>
</dbReference>
<dbReference type="AlphaFoldDB" id="A0A3B6I313"/>
<dbReference type="Gramene" id="TraesCLE_scaffold_049896_01G000700.1">
    <property type="protein sequence ID" value="TraesCLE_scaffold_049896_01G000700.1"/>
    <property type="gene ID" value="TraesCLE_scaffold_049896_01G000700"/>
</dbReference>
<dbReference type="Gramene" id="TraesCAD_scaffold_049499_01G000700.1">
    <property type="protein sequence ID" value="TraesCAD_scaffold_049499_01G000700.1"/>
    <property type="gene ID" value="TraesCAD_scaffold_049499_01G000700"/>
</dbReference>
<dbReference type="GeneID" id="123087804"/>
<evidence type="ECO:0000313" key="8">
    <source>
        <dbReference type="EnsemblPlants" id="TraesCS4A02G363200.1"/>
    </source>
</evidence>
<dbReference type="Gramene" id="TraesJAG4A03G02171260.1">
    <property type="protein sequence ID" value="TraesJAG4A03G02171260.1"/>
    <property type="gene ID" value="TraesJAG4A03G02171260"/>
</dbReference>
<dbReference type="InterPro" id="IPR044837">
    <property type="entry name" value="REM16-like"/>
</dbReference>
<dbReference type="OMA" id="RHISSFW"/>
<dbReference type="Gramene" id="TraesWEE_scaffold_057788_01G000700.1">
    <property type="protein sequence ID" value="TraesWEE_scaffold_057788_01G000700.1"/>
    <property type="gene ID" value="TraesWEE_scaffold_057788_01G000700"/>
</dbReference>
<dbReference type="Gramene" id="TraesCS4A02G363200.1">
    <property type="protein sequence ID" value="TraesCS4A02G363200.1"/>
    <property type="gene ID" value="TraesCS4A02G363200"/>
</dbReference>